<organism evidence="1">
    <name type="scientific">Anopheles sinensis</name>
    <name type="common">Mosquito</name>
    <dbReference type="NCBI Taxonomy" id="74873"/>
    <lineage>
        <taxon>Eukaryota</taxon>
        <taxon>Metazoa</taxon>
        <taxon>Ecdysozoa</taxon>
        <taxon>Arthropoda</taxon>
        <taxon>Hexapoda</taxon>
        <taxon>Insecta</taxon>
        <taxon>Pterygota</taxon>
        <taxon>Neoptera</taxon>
        <taxon>Endopterygota</taxon>
        <taxon>Diptera</taxon>
        <taxon>Nematocera</taxon>
        <taxon>Culicoidea</taxon>
        <taxon>Culicidae</taxon>
        <taxon>Anophelinae</taxon>
        <taxon>Anopheles</taxon>
    </lineage>
</organism>
<accession>A0A084W2K6</accession>
<dbReference type="VEuPathDB" id="VectorBase:ASIC012236"/>
<sequence>MSTEELLSTSLDLAVLVNSSFEADKGSSTYWESTLDGAPAAFTYRLTAQFPSPPPLGTPGAPLPPVGAGAGGAQGVQQLSYAFRAQRLNALAAAFLRALEISGKVVRWARVSVLRQMVVLAVRYFGCVVMRVWCRIVVTIVVL</sequence>
<dbReference type="EMBL" id="KE525275">
    <property type="protein sequence ID" value="KFB44450.1"/>
    <property type="molecule type" value="Genomic_DNA"/>
</dbReference>
<protein>
    <submittedName>
        <fullName evidence="1 2">Uncharacterized protein</fullName>
    </submittedName>
</protein>
<name>A0A084W2K6_ANOSI</name>
<dbReference type="Proteomes" id="UP000030765">
    <property type="component" value="Unassembled WGS sequence"/>
</dbReference>
<dbReference type="EMBL" id="ATLV01019626">
    <property type="status" value="NOT_ANNOTATED_CDS"/>
    <property type="molecule type" value="Genomic_DNA"/>
</dbReference>
<keyword evidence="3" id="KW-1185">Reference proteome</keyword>
<proteinExistence type="predicted"/>
<dbReference type="EnsemblMetazoa" id="ASIC012236-RA">
    <property type="protein sequence ID" value="ASIC012236-PA"/>
    <property type="gene ID" value="ASIC012236"/>
</dbReference>
<evidence type="ECO:0000313" key="1">
    <source>
        <dbReference type="EMBL" id="KFB44450.1"/>
    </source>
</evidence>
<evidence type="ECO:0000313" key="2">
    <source>
        <dbReference type="EnsemblMetazoa" id="ASIC012236-PA"/>
    </source>
</evidence>
<evidence type="ECO:0000313" key="3">
    <source>
        <dbReference type="Proteomes" id="UP000030765"/>
    </source>
</evidence>
<gene>
    <name evidence="1" type="ORF">ZHAS_00012236</name>
</gene>
<reference evidence="2" key="2">
    <citation type="submission" date="2020-05" db="UniProtKB">
        <authorList>
            <consortium name="EnsemblMetazoa"/>
        </authorList>
    </citation>
    <scope>IDENTIFICATION</scope>
</reference>
<reference evidence="1 3" key="1">
    <citation type="journal article" date="2014" name="BMC Genomics">
        <title>Genome sequence of Anopheles sinensis provides insight into genetics basis of mosquito competence for malaria parasites.</title>
        <authorList>
            <person name="Zhou D."/>
            <person name="Zhang D."/>
            <person name="Ding G."/>
            <person name="Shi L."/>
            <person name="Hou Q."/>
            <person name="Ye Y."/>
            <person name="Xu Y."/>
            <person name="Zhou H."/>
            <person name="Xiong C."/>
            <person name="Li S."/>
            <person name="Yu J."/>
            <person name="Hong S."/>
            <person name="Yu X."/>
            <person name="Zou P."/>
            <person name="Chen C."/>
            <person name="Chang X."/>
            <person name="Wang W."/>
            <person name="Lv Y."/>
            <person name="Sun Y."/>
            <person name="Ma L."/>
            <person name="Shen B."/>
            <person name="Zhu C."/>
        </authorList>
    </citation>
    <scope>NUCLEOTIDE SEQUENCE [LARGE SCALE GENOMIC DNA]</scope>
</reference>
<dbReference type="AlphaFoldDB" id="A0A084W2K6"/>